<evidence type="ECO:0000256" key="1">
    <source>
        <dbReference type="SAM" id="MobiDB-lite"/>
    </source>
</evidence>
<keyword evidence="3" id="KW-1185">Reference proteome</keyword>
<sequence>MAPLGRIPKCGMKLKFAEVEKGGRIPPTAPRTEAAEDKAAEDKAAEGEAAEPFFAVLPLVPPISQDLTLQAGGHPPAPAQPNLSASRVLASPSAVSVLLRCCVLPGPGLALQMGRARVS</sequence>
<name>A0A9P5H468_9HYPO</name>
<reference evidence="2" key="1">
    <citation type="submission" date="2020-03" db="EMBL/GenBank/DDBJ databases">
        <title>Draft Genome Sequence of Cylindrodendrum hubeiense.</title>
        <authorList>
            <person name="Buettner E."/>
            <person name="Kellner H."/>
        </authorList>
    </citation>
    <scope>NUCLEOTIDE SEQUENCE</scope>
    <source>
        <strain evidence="2">IHI 201604</strain>
    </source>
</reference>
<evidence type="ECO:0000313" key="2">
    <source>
        <dbReference type="EMBL" id="KAF7542732.1"/>
    </source>
</evidence>
<proteinExistence type="predicted"/>
<dbReference type="EMBL" id="JAANBB010000418">
    <property type="protein sequence ID" value="KAF7542732.1"/>
    <property type="molecule type" value="Genomic_DNA"/>
</dbReference>
<dbReference type="Proteomes" id="UP000722485">
    <property type="component" value="Unassembled WGS sequence"/>
</dbReference>
<accession>A0A9P5H468</accession>
<comment type="caution">
    <text evidence="2">The sequence shown here is derived from an EMBL/GenBank/DDBJ whole genome shotgun (WGS) entry which is preliminary data.</text>
</comment>
<evidence type="ECO:0000313" key="3">
    <source>
        <dbReference type="Proteomes" id="UP000722485"/>
    </source>
</evidence>
<dbReference type="AlphaFoldDB" id="A0A9P5H468"/>
<feature type="region of interest" description="Disordered" evidence="1">
    <location>
        <begin position="21"/>
        <end position="45"/>
    </location>
</feature>
<protein>
    <submittedName>
        <fullName evidence="2">Uncharacterized protein</fullName>
    </submittedName>
</protein>
<feature type="compositionally biased region" description="Basic and acidic residues" evidence="1">
    <location>
        <begin position="33"/>
        <end position="45"/>
    </location>
</feature>
<organism evidence="2 3">
    <name type="scientific">Cylindrodendrum hubeiense</name>
    <dbReference type="NCBI Taxonomy" id="595255"/>
    <lineage>
        <taxon>Eukaryota</taxon>
        <taxon>Fungi</taxon>
        <taxon>Dikarya</taxon>
        <taxon>Ascomycota</taxon>
        <taxon>Pezizomycotina</taxon>
        <taxon>Sordariomycetes</taxon>
        <taxon>Hypocreomycetidae</taxon>
        <taxon>Hypocreales</taxon>
        <taxon>Nectriaceae</taxon>
        <taxon>Cylindrodendrum</taxon>
    </lineage>
</organism>
<gene>
    <name evidence="2" type="ORF">G7Z17_g11320</name>
</gene>